<reference evidence="1" key="2">
    <citation type="submission" date="2015-03" db="UniProtKB">
        <authorList>
            <consortium name="EnsemblPlants"/>
        </authorList>
    </citation>
    <scope>IDENTIFICATION</scope>
</reference>
<dbReference type="HOGENOM" id="CLU_2041294_0_0_1"/>
<accession>A0A0D3BTQ2</accession>
<dbReference type="Proteomes" id="UP000032141">
    <property type="component" value="Chromosome C4"/>
</dbReference>
<proteinExistence type="predicted"/>
<organism evidence="1 2">
    <name type="scientific">Brassica oleracea var. oleracea</name>
    <dbReference type="NCBI Taxonomy" id="109376"/>
    <lineage>
        <taxon>Eukaryota</taxon>
        <taxon>Viridiplantae</taxon>
        <taxon>Streptophyta</taxon>
        <taxon>Embryophyta</taxon>
        <taxon>Tracheophyta</taxon>
        <taxon>Spermatophyta</taxon>
        <taxon>Magnoliopsida</taxon>
        <taxon>eudicotyledons</taxon>
        <taxon>Gunneridae</taxon>
        <taxon>Pentapetalae</taxon>
        <taxon>rosids</taxon>
        <taxon>malvids</taxon>
        <taxon>Brassicales</taxon>
        <taxon>Brassicaceae</taxon>
        <taxon>Brassiceae</taxon>
        <taxon>Brassica</taxon>
    </lineage>
</organism>
<evidence type="ECO:0000313" key="2">
    <source>
        <dbReference type="Proteomes" id="UP000032141"/>
    </source>
</evidence>
<sequence length="121" mass="13252">MRWMVVSQSIAVSSPCIKRLAVSCHFRGYWEPPASEDRVLDEDGFSNGFSNGVDGGWGEDDYDEDSNCFGSGHIAKVHDDDIEYYDDDDDSDSDSDGEGILPDIANLVAGISNVKTLLLLQ</sequence>
<dbReference type="AlphaFoldDB" id="A0A0D3BTQ2"/>
<reference evidence="1 2" key="1">
    <citation type="journal article" date="2014" name="Genome Biol.">
        <title>Transcriptome and methylome profiling reveals relics of genome dominance in the mesopolyploid Brassica oleracea.</title>
        <authorList>
            <person name="Parkin I.A."/>
            <person name="Koh C."/>
            <person name="Tang H."/>
            <person name="Robinson S.J."/>
            <person name="Kagale S."/>
            <person name="Clarke W.E."/>
            <person name="Town C.D."/>
            <person name="Nixon J."/>
            <person name="Krishnakumar V."/>
            <person name="Bidwell S.L."/>
            <person name="Denoeud F."/>
            <person name="Belcram H."/>
            <person name="Links M.G."/>
            <person name="Just J."/>
            <person name="Clarke C."/>
            <person name="Bender T."/>
            <person name="Huebert T."/>
            <person name="Mason A.S."/>
            <person name="Pires J.C."/>
            <person name="Barker G."/>
            <person name="Moore J."/>
            <person name="Walley P.G."/>
            <person name="Manoli S."/>
            <person name="Batley J."/>
            <person name="Edwards D."/>
            <person name="Nelson M.N."/>
            <person name="Wang X."/>
            <person name="Paterson A.H."/>
            <person name="King G."/>
            <person name="Bancroft I."/>
            <person name="Chalhoub B."/>
            <person name="Sharpe A.G."/>
        </authorList>
    </citation>
    <scope>NUCLEOTIDE SEQUENCE</scope>
    <source>
        <strain evidence="1 2">cv. TO1000</strain>
    </source>
</reference>
<protein>
    <submittedName>
        <fullName evidence="1">Uncharacterized protein</fullName>
    </submittedName>
</protein>
<evidence type="ECO:0000313" key="1">
    <source>
        <dbReference type="EnsemblPlants" id="Bo4g060070.1"/>
    </source>
</evidence>
<dbReference type="Gramene" id="Bo4g060070.1">
    <property type="protein sequence ID" value="Bo4g060070.1"/>
    <property type="gene ID" value="Bo4g060070"/>
</dbReference>
<dbReference type="EnsemblPlants" id="Bo4g060070.1">
    <property type="protein sequence ID" value="Bo4g060070.1"/>
    <property type="gene ID" value="Bo4g060070"/>
</dbReference>
<name>A0A0D3BTQ2_BRAOL</name>
<keyword evidence="2" id="KW-1185">Reference proteome</keyword>
<dbReference type="OMA" id="DEDSNCF"/>